<dbReference type="EMBL" id="AP008231">
    <property type="protein sequence ID" value="BAD78285.1"/>
    <property type="molecule type" value="Genomic_DNA"/>
</dbReference>
<evidence type="ECO:0000313" key="5">
    <source>
        <dbReference type="Proteomes" id="UP000001175"/>
    </source>
</evidence>
<accession>A0A0H3JZ01</accession>
<dbReference type="RefSeq" id="WP_011242408.1">
    <property type="nucleotide sequence ID" value="NC_006576.1"/>
</dbReference>
<evidence type="ECO:0000259" key="3">
    <source>
        <dbReference type="Pfam" id="PF09375"/>
    </source>
</evidence>
<dbReference type="CDD" id="cd14658">
    <property type="entry name" value="Imelysin-like_IrpA"/>
    <property type="match status" value="1"/>
</dbReference>
<organism evidence="4 5">
    <name type="scientific">Synechococcus sp. (strain ATCC 27144 / PCC 6301 / SAUG 1402/1)</name>
    <name type="common">Anacystis nidulans</name>
    <dbReference type="NCBI Taxonomy" id="269084"/>
    <lineage>
        <taxon>Bacteria</taxon>
        <taxon>Bacillati</taxon>
        <taxon>Cyanobacteriota</taxon>
        <taxon>Cyanophyceae</taxon>
        <taxon>Synechococcales</taxon>
        <taxon>Synechococcaceae</taxon>
        <taxon>Synechococcus</taxon>
    </lineage>
</organism>
<dbReference type="InterPro" id="IPR034982">
    <property type="entry name" value="Imelysin-like_IrpA"/>
</dbReference>
<gene>
    <name evidence="4" type="ordered locus">syc0095_d</name>
</gene>
<feature type="domain" description="Imelysin-like" evidence="3">
    <location>
        <begin position="60"/>
        <end position="345"/>
    </location>
</feature>
<name>A0A0H3JZ01_SYNP6</name>
<comment type="subcellular location">
    <subcellularLocation>
        <location evidence="1">Cell envelope</location>
    </subcellularLocation>
</comment>
<dbReference type="Gene3D" id="1.20.1420.20">
    <property type="entry name" value="M75 peptidase, HXXE motif"/>
    <property type="match status" value="1"/>
</dbReference>
<dbReference type="GeneID" id="72430325"/>
<dbReference type="Proteomes" id="UP000001175">
    <property type="component" value="Chromosome"/>
</dbReference>
<keyword evidence="2" id="KW-0732">Signal</keyword>
<dbReference type="GO" id="GO:0030313">
    <property type="term" value="C:cell envelope"/>
    <property type="evidence" value="ECO:0007669"/>
    <property type="project" value="UniProtKB-SubCell"/>
</dbReference>
<proteinExistence type="predicted"/>
<protein>
    <submittedName>
        <fullName evidence="4">Iron-regulated protein A</fullName>
    </submittedName>
</protein>
<reference evidence="4 5" key="1">
    <citation type="journal article" date="2007" name="Photosyn. Res.">
        <title>Complete nucleotide sequence of the freshwater unicellular cyanobacterium Synechococcus elongatus PCC 6301 chromosome: gene content and organization.</title>
        <authorList>
            <person name="Sugita C."/>
            <person name="Ogata K."/>
            <person name="Shikata M."/>
            <person name="Jikuya H."/>
            <person name="Takano J."/>
            <person name="Furumichi M."/>
            <person name="Kanehisa M."/>
            <person name="Omata T."/>
            <person name="Sugiura M."/>
            <person name="Sugita M."/>
        </authorList>
    </citation>
    <scope>NUCLEOTIDE SEQUENCE [LARGE SCALE GENOMIC DNA]</scope>
    <source>
        <strain evidence="5">ATCC 27144 / PCC 6301 / SAUG 1402/1</strain>
    </source>
</reference>
<evidence type="ECO:0000313" key="4">
    <source>
        <dbReference type="EMBL" id="BAD78285.1"/>
    </source>
</evidence>
<dbReference type="InterPro" id="IPR018976">
    <property type="entry name" value="Imelysin-like"/>
</dbReference>
<sequence>MIVTGSQVRQGLNTWFVLPLRRTAIGLGCAGVATLFSACGQTQALITNQTIQGFVDQVVVPSYVSVAAGATQLEQALQTYQQAPTAANLEAARQAWRVARDRWEQTECFAFGPADSEGFDGAMDTWPIDRQGLKTAAAQPVEQREDSRKGFHAIEELLFAATEPTLSDRQHLVILATDLTKQAQGLVTRWQQASDQPAYRSVLLSAGSTDSAYPTLNAAGTEIVQGLVDSLSEVASEKIGGPLETQEPDRFESFVSRNTLSDLRNNWTGAWNVYRGQRSDGVAAGSLQQRLQQQHPVIAQQLDQQFATARQALWAIPEPIETNLASPRGKVAVLTAQTAIAAVSDTLERQVLPLVQ</sequence>
<evidence type="ECO:0000256" key="1">
    <source>
        <dbReference type="ARBA" id="ARBA00004196"/>
    </source>
</evidence>
<dbReference type="eggNOG" id="COG3487">
    <property type="taxonomic scope" value="Bacteria"/>
</dbReference>
<dbReference type="InterPro" id="IPR038352">
    <property type="entry name" value="Imelysin_sf"/>
</dbReference>
<dbReference type="AlphaFoldDB" id="A0A0H3JZ01"/>
<dbReference type="Pfam" id="PF09375">
    <property type="entry name" value="Peptidase_M75"/>
    <property type="match status" value="1"/>
</dbReference>
<dbReference type="KEGG" id="syc:syc0095_d"/>
<dbReference type="SMR" id="A0A0H3JZ01"/>
<evidence type="ECO:0000256" key="2">
    <source>
        <dbReference type="ARBA" id="ARBA00022729"/>
    </source>
</evidence>